<keyword evidence="7 9" id="KW-0408">Iron</keyword>
<evidence type="ECO:0000259" key="10">
    <source>
        <dbReference type="PROSITE" id="PS51471"/>
    </source>
</evidence>
<dbReference type="GO" id="GO:0009813">
    <property type="term" value="P:flavonoid biosynthetic process"/>
    <property type="evidence" value="ECO:0007669"/>
    <property type="project" value="UniProtKB-KW"/>
</dbReference>
<evidence type="ECO:0000256" key="5">
    <source>
        <dbReference type="ARBA" id="ARBA00022964"/>
    </source>
</evidence>
<evidence type="ECO:0000256" key="9">
    <source>
        <dbReference type="RuleBase" id="RU003682"/>
    </source>
</evidence>
<reference evidence="11" key="1">
    <citation type="submission" date="2015-03" db="EMBL/GenBank/DDBJ databases">
        <title>A transcriptome of Araucaria cunninghamii, an australian fine timber species.</title>
        <authorList>
            <person name="Jing Yi C.J.Y."/>
            <person name="Yin San L.Y.S."/>
            <person name="Abdul Karim S.S."/>
            <person name="Wan Azmi N.N."/>
            <person name="Hercus R.R."/>
            <person name="Croft L.L."/>
        </authorList>
    </citation>
    <scope>NUCLEOTIDE SEQUENCE</scope>
    <source>
        <strain evidence="11">MI0301</strain>
        <tissue evidence="11">Leaf</tissue>
    </source>
</reference>
<protein>
    <recommendedName>
        <fullName evidence="10">Fe2OG dioxygenase domain-containing protein</fullName>
    </recommendedName>
</protein>
<comment type="similarity">
    <text evidence="2 9">Belongs to the iron/ascorbate-dependent oxidoreductase family.</text>
</comment>
<evidence type="ECO:0000256" key="8">
    <source>
        <dbReference type="ARBA" id="ARBA00023241"/>
    </source>
</evidence>
<keyword evidence="6 9" id="KW-0560">Oxidoreductase</keyword>
<proteinExistence type="inferred from homology"/>
<dbReference type="GO" id="GO:0031418">
    <property type="term" value="F:L-ascorbic acid binding"/>
    <property type="evidence" value="ECO:0007669"/>
    <property type="project" value="UniProtKB-KW"/>
</dbReference>
<keyword evidence="5" id="KW-0223">Dioxygenase</keyword>
<evidence type="ECO:0000256" key="1">
    <source>
        <dbReference type="ARBA" id="ARBA00001961"/>
    </source>
</evidence>
<name>A0A0D6QSR0_ARACU</name>
<dbReference type="InterPro" id="IPR005123">
    <property type="entry name" value="Oxoglu/Fe-dep_dioxygenase_dom"/>
</dbReference>
<feature type="domain" description="Fe2OG dioxygenase" evidence="10">
    <location>
        <begin position="201"/>
        <end position="300"/>
    </location>
</feature>
<keyword evidence="8" id="KW-0284">Flavonoid biosynthesis</keyword>
<dbReference type="InterPro" id="IPR027443">
    <property type="entry name" value="IPNS-like_sf"/>
</dbReference>
<dbReference type="Gene3D" id="2.60.120.330">
    <property type="entry name" value="B-lactam Antibiotic, Isopenicillin N Synthase, Chain"/>
    <property type="match status" value="1"/>
</dbReference>
<dbReference type="GO" id="GO:0046148">
    <property type="term" value="P:pigment biosynthetic process"/>
    <property type="evidence" value="ECO:0007669"/>
    <property type="project" value="UniProtKB-ARBA"/>
</dbReference>
<organism evidence="11">
    <name type="scientific">Araucaria cunninghamii</name>
    <name type="common">Hoop pine</name>
    <name type="synonym">Moreton Bay pine</name>
    <dbReference type="NCBI Taxonomy" id="56994"/>
    <lineage>
        <taxon>Eukaryota</taxon>
        <taxon>Viridiplantae</taxon>
        <taxon>Streptophyta</taxon>
        <taxon>Embryophyta</taxon>
        <taxon>Tracheophyta</taxon>
        <taxon>Spermatophyta</taxon>
        <taxon>Pinopsida</taxon>
        <taxon>Pinidae</taxon>
        <taxon>Conifers II</taxon>
        <taxon>Araucariales</taxon>
        <taxon>Araucariaceae</taxon>
        <taxon>Araucaria</taxon>
    </lineage>
</organism>
<accession>A0A0D6QSR0</accession>
<dbReference type="PROSITE" id="PS51471">
    <property type="entry name" value="FE2OG_OXY"/>
    <property type="match status" value="1"/>
</dbReference>
<evidence type="ECO:0000313" key="11">
    <source>
        <dbReference type="EMBL" id="JAG93524.1"/>
    </source>
</evidence>
<keyword evidence="4" id="KW-0847">Vitamin C</keyword>
<dbReference type="GO" id="GO:0051213">
    <property type="term" value="F:dioxygenase activity"/>
    <property type="evidence" value="ECO:0007669"/>
    <property type="project" value="UniProtKB-KW"/>
</dbReference>
<keyword evidence="3 9" id="KW-0479">Metal-binding</keyword>
<evidence type="ECO:0000256" key="2">
    <source>
        <dbReference type="ARBA" id="ARBA00008056"/>
    </source>
</evidence>
<comment type="cofactor">
    <cofactor evidence="1">
        <name>L-ascorbate</name>
        <dbReference type="ChEBI" id="CHEBI:38290"/>
    </cofactor>
</comment>
<dbReference type="InterPro" id="IPR044861">
    <property type="entry name" value="IPNS-like_FE2OG_OXY"/>
</dbReference>
<evidence type="ECO:0000256" key="6">
    <source>
        <dbReference type="ARBA" id="ARBA00023002"/>
    </source>
</evidence>
<dbReference type="FunFam" id="2.60.120.330:FF:000009">
    <property type="entry name" value="Flavonol synthase"/>
    <property type="match status" value="1"/>
</dbReference>
<evidence type="ECO:0000256" key="4">
    <source>
        <dbReference type="ARBA" id="ARBA00022896"/>
    </source>
</evidence>
<dbReference type="InterPro" id="IPR026992">
    <property type="entry name" value="DIOX_N"/>
</dbReference>
<dbReference type="Pfam" id="PF03171">
    <property type="entry name" value="2OG-FeII_Oxy"/>
    <property type="match status" value="1"/>
</dbReference>
<dbReference type="AlphaFoldDB" id="A0A0D6QSR0"/>
<dbReference type="Pfam" id="PF14226">
    <property type="entry name" value="DIOX_N"/>
    <property type="match status" value="1"/>
</dbReference>
<evidence type="ECO:0000256" key="7">
    <source>
        <dbReference type="ARBA" id="ARBA00023004"/>
    </source>
</evidence>
<dbReference type="PANTHER" id="PTHR47991">
    <property type="entry name" value="OXOGLUTARATE/IRON-DEPENDENT DIOXYGENASE"/>
    <property type="match status" value="1"/>
</dbReference>
<sequence length="339" mass="37751">MAGVRVQSIAGSGLKTLPPQFVRPQQERPMTAIDGPSAQVPLIDLSNLGGNVPVHLRQQTLAELAMAAQEWGLFQILNHGISEDLIQRLQAVGREFFELPQEEKEAYANNAAAGDLEGYGTKLAHQIDGKLEWIDYYFHMLWPPSRRDFNAWPKRPASYIEVNDEYAQALVGIVNMLLSALSINLGLEESAMKEALGGEDLEMEMKINYYPPCPQPELALGVEAHTDMSALTLLVPNEVPGLQVFKDGCWVSVDYVPNAIIVHIGDQLEILSNGKYKSVLHRSLVSKDKVRMSWPVFCTPPADKVIGPMKGVVNEQNPPRFNAKTYAEFKHRKINKLPQ</sequence>
<dbReference type="EMBL" id="GCKF01046494">
    <property type="protein sequence ID" value="JAG93524.1"/>
    <property type="molecule type" value="Transcribed_RNA"/>
</dbReference>
<dbReference type="InterPro" id="IPR050295">
    <property type="entry name" value="Plant_2OG-oxidoreductases"/>
</dbReference>
<dbReference type="SUPFAM" id="SSF51197">
    <property type="entry name" value="Clavaminate synthase-like"/>
    <property type="match status" value="1"/>
</dbReference>
<dbReference type="GO" id="GO:0046872">
    <property type="term" value="F:metal ion binding"/>
    <property type="evidence" value="ECO:0007669"/>
    <property type="project" value="UniProtKB-KW"/>
</dbReference>
<evidence type="ECO:0000256" key="3">
    <source>
        <dbReference type="ARBA" id="ARBA00022723"/>
    </source>
</evidence>